<dbReference type="VEuPathDB" id="FungiDB:PC110_g6008"/>
<feature type="compositionally biased region" description="Low complexity" evidence="1">
    <location>
        <begin position="172"/>
        <end position="181"/>
    </location>
</feature>
<keyword evidence="8" id="KW-1185">Reference proteome</keyword>
<reference evidence="2" key="2">
    <citation type="submission" date="2018-10" db="EMBL/GenBank/DDBJ databases">
        <title>Effector identification in a new, highly contiguous assembly of the strawberry crown rot pathogen Phytophthora cactorum.</title>
        <authorList>
            <person name="Armitage A.D."/>
            <person name="Nellist C.F."/>
            <person name="Bates H."/>
            <person name="Vickerstaff R.J."/>
            <person name="Harrison R.J."/>
        </authorList>
    </citation>
    <scope>NUCLEOTIDE SEQUENCE</scope>
    <source>
        <strain evidence="2">15-7</strain>
        <strain evidence="4">4032</strain>
        <strain evidence="3">4040</strain>
        <strain evidence="5">P415</strain>
        <strain evidence="6">P421</strain>
    </source>
</reference>
<dbReference type="Proteomes" id="UP000735874">
    <property type="component" value="Unassembled WGS sequence"/>
</dbReference>
<dbReference type="EMBL" id="MJFZ01000105">
    <property type="protein sequence ID" value="RAW37711.1"/>
    <property type="molecule type" value="Genomic_DNA"/>
</dbReference>
<dbReference type="EMBL" id="RCMV01000050">
    <property type="protein sequence ID" value="KAG3226754.1"/>
    <property type="molecule type" value="Genomic_DNA"/>
</dbReference>
<gene>
    <name evidence="7" type="ORF">PC110_g6008</name>
    <name evidence="2" type="ORF">PC113_g21367</name>
    <name evidence="4" type="ORF">PC115_g4405</name>
    <name evidence="3" type="ORF">PC117_g23616</name>
    <name evidence="5" type="ORF">PC118_g4517</name>
    <name evidence="6" type="ORF">PC129_g2654</name>
</gene>
<evidence type="ECO:0000313" key="3">
    <source>
        <dbReference type="EMBL" id="KAG2893995.1"/>
    </source>
</evidence>
<dbReference type="Proteomes" id="UP000697107">
    <property type="component" value="Unassembled WGS sequence"/>
</dbReference>
<dbReference type="Proteomes" id="UP000736787">
    <property type="component" value="Unassembled WGS sequence"/>
</dbReference>
<comment type="caution">
    <text evidence="7">The sequence shown here is derived from an EMBL/GenBank/DDBJ whole genome shotgun (WGS) entry which is preliminary data.</text>
</comment>
<name>A0A329SMA7_9STRA</name>
<dbReference type="EMBL" id="RCMG01001374">
    <property type="protein sequence ID" value="KAG2828948.1"/>
    <property type="molecule type" value="Genomic_DNA"/>
</dbReference>
<protein>
    <recommendedName>
        <fullName evidence="9">Retrotransposon gag domain-containing protein</fullName>
    </recommendedName>
</protein>
<evidence type="ECO:0000313" key="5">
    <source>
        <dbReference type="EMBL" id="KAG2992526.1"/>
    </source>
</evidence>
<evidence type="ECO:0008006" key="9">
    <source>
        <dbReference type="Google" id="ProtNLM"/>
    </source>
</evidence>
<sequence>MRDQASDAEKCLTFADLLAGRARNWYRQLARSTRNKWTDLLRSFQTQYCVLGVSVARQYYHARRRSDESPLEYLHRLNVAGLRAHLKFEIGGFKVLREHVDHFIATLRDPDMADRLTLLRLPNTDEREEVLQALDRAKHRHKKAVAGSNKFRQRVPSAIAPARRAQKTQVADSGTESGSDGSDSDPDVHPRNCLATGEDRASKGVNDQKGAEPSQRD</sequence>
<dbReference type="OrthoDB" id="164577at2759"/>
<reference evidence="7 8" key="1">
    <citation type="submission" date="2018-01" db="EMBL/GenBank/DDBJ databases">
        <title>Draft genome of the strawberry crown rot pathogen Phytophthora cactorum.</title>
        <authorList>
            <person name="Armitage A.D."/>
            <person name="Lysoe E."/>
            <person name="Nellist C.F."/>
            <person name="Harrison R.J."/>
            <person name="Brurberg M.B."/>
        </authorList>
    </citation>
    <scope>NUCLEOTIDE SEQUENCE [LARGE SCALE GENOMIC DNA]</scope>
    <source>
        <strain evidence="7 8">10300</strain>
    </source>
</reference>
<dbReference type="Proteomes" id="UP000251314">
    <property type="component" value="Unassembled WGS sequence"/>
</dbReference>
<feature type="region of interest" description="Disordered" evidence="1">
    <location>
        <begin position="137"/>
        <end position="217"/>
    </location>
</feature>
<evidence type="ECO:0000313" key="2">
    <source>
        <dbReference type="EMBL" id="KAG2828948.1"/>
    </source>
</evidence>
<evidence type="ECO:0000313" key="6">
    <source>
        <dbReference type="EMBL" id="KAG3226754.1"/>
    </source>
</evidence>
<dbReference type="Proteomes" id="UP000774804">
    <property type="component" value="Unassembled WGS sequence"/>
</dbReference>
<dbReference type="Proteomes" id="UP000760860">
    <property type="component" value="Unassembled WGS sequence"/>
</dbReference>
<evidence type="ECO:0000256" key="1">
    <source>
        <dbReference type="SAM" id="MobiDB-lite"/>
    </source>
</evidence>
<dbReference type="AlphaFoldDB" id="A0A329SMA7"/>
<evidence type="ECO:0000313" key="4">
    <source>
        <dbReference type="EMBL" id="KAG2937120.1"/>
    </source>
</evidence>
<evidence type="ECO:0000313" key="8">
    <source>
        <dbReference type="Proteomes" id="UP000251314"/>
    </source>
</evidence>
<dbReference type="EMBL" id="RCML01000085">
    <property type="protein sequence ID" value="KAG2992526.1"/>
    <property type="molecule type" value="Genomic_DNA"/>
</dbReference>
<dbReference type="EMBL" id="RCMI01000083">
    <property type="protein sequence ID" value="KAG2937120.1"/>
    <property type="molecule type" value="Genomic_DNA"/>
</dbReference>
<accession>A0A329SMA7</accession>
<organism evidence="7 8">
    <name type="scientific">Phytophthora cactorum</name>
    <dbReference type="NCBI Taxonomy" id="29920"/>
    <lineage>
        <taxon>Eukaryota</taxon>
        <taxon>Sar</taxon>
        <taxon>Stramenopiles</taxon>
        <taxon>Oomycota</taxon>
        <taxon>Peronosporomycetes</taxon>
        <taxon>Peronosporales</taxon>
        <taxon>Peronosporaceae</taxon>
        <taxon>Phytophthora</taxon>
    </lineage>
</organism>
<evidence type="ECO:0000313" key="7">
    <source>
        <dbReference type="EMBL" id="RAW37711.1"/>
    </source>
</evidence>
<proteinExistence type="predicted"/>
<dbReference type="EMBL" id="RCMK01001454">
    <property type="protein sequence ID" value="KAG2893995.1"/>
    <property type="molecule type" value="Genomic_DNA"/>
</dbReference>